<dbReference type="InterPro" id="IPR005754">
    <property type="entry name" value="Sortase"/>
</dbReference>
<reference evidence="2 3" key="1">
    <citation type="submission" date="2018-05" db="EMBL/GenBank/DDBJ databases">
        <title>Amnibacterium sp. M8JJ-5, whole genome shotgun sequence.</title>
        <authorList>
            <person name="Tuo L."/>
        </authorList>
    </citation>
    <scope>NUCLEOTIDE SEQUENCE [LARGE SCALE GENOMIC DNA]</scope>
    <source>
        <strain evidence="2 3">M8JJ-5</strain>
    </source>
</reference>
<dbReference type="Gene3D" id="2.40.260.10">
    <property type="entry name" value="Sortase"/>
    <property type="match status" value="1"/>
</dbReference>
<name>A0A2V1HVD5_9MICO</name>
<keyword evidence="3" id="KW-1185">Reference proteome</keyword>
<dbReference type="RefSeq" id="WP_116756608.1">
    <property type="nucleotide sequence ID" value="NZ_JBHUEX010000001.1"/>
</dbReference>
<dbReference type="GO" id="GO:0016787">
    <property type="term" value="F:hydrolase activity"/>
    <property type="evidence" value="ECO:0007669"/>
    <property type="project" value="UniProtKB-KW"/>
</dbReference>
<keyword evidence="1" id="KW-0378">Hydrolase</keyword>
<dbReference type="OrthoDB" id="525039at2"/>
<dbReference type="Proteomes" id="UP000244893">
    <property type="component" value="Unassembled WGS sequence"/>
</dbReference>
<dbReference type="InterPro" id="IPR042001">
    <property type="entry name" value="Sortase_F"/>
</dbReference>
<dbReference type="SUPFAM" id="SSF63817">
    <property type="entry name" value="Sortase"/>
    <property type="match status" value="1"/>
</dbReference>
<dbReference type="EMBL" id="QEOP01000002">
    <property type="protein sequence ID" value="PVZ94094.1"/>
    <property type="molecule type" value="Genomic_DNA"/>
</dbReference>
<protein>
    <submittedName>
        <fullName evidence="2">Class F sortase</fullName>
    </submittedName>
</protein>
<accession>A0A2V1HVD5</accession>
<evidence type="ECO:0000313" key="2">
    <source>
        <dbReference type="EMBL" id="PVZ94094.1"/>
    </source>
</evidence>
<dbReference type="CDD" id="cd05829">
    <property type="entry name" value="Sortase_F"/>
    <property type="match status" value="1"/>
</dbReference>
<sequence>MTEKRAPRHRGRWTPLRSRARRTTEQAVAGAIVLLAVVAVTVDQMAGATDDAAAARLTAADLAEADLAASDPITFSEDPADLSAASVRASALQDPRPVVSGPSATLTPAHLRIESIGVDVDLTQLNRRTDGSLEPPTGLMEAGWYTDSAVPGAVGPAVIAGHVDDTEDAGIFSRLHEVAPGTEIVITLSDGTQEVFTADSTADVAKAAFPTDAVYGPTRTPQLRLITCNGPYDFNSMHYSNNLVLFASGQQGGAER</sequence>
<dbReference type="InterPro" id="IPR023365">
    <property type="entry name" value="Sortase_dom-sf"/>
</dbReference>
<evidence type="ECO:0000313" key="3">
    <source>
        <dbReference type="Proteomes" id="UP000244893"/>
    </source>
</evidence>
<dbReference type="AlphaFoldDB" id="A0A2V1HVD5"/>
<proteinExistence type="predicted"/>
<evidence type="ECO:0000256" key="1">
    <source>
        <dbReference type="ARBA" id="ARBA00022801"/>
    </source>
</evidence>
<organism evidence="2 3">
    <name type="scientific">Amnibacterium flavum</name>
    <dbReference type="NCBI Taxonomy" id="2173173"/>
    <lineage>
        <taxon>Bacteria</taxon>
        <taxon>Bacillati</taxon>
        <taxon>Actinomycetota</taxon>
        <taxon>Actinomycetes</taxon>
        <taxon>Micrococcales</taxon>
        <taxon>Microbacteriaceae</taxon>
        <taxon>Amnibacterium</taxon>
    </lineage>
</organism>
<gene>
    <name evidence="2" type="ORF">DDQ50_10105</name>
</gene>
<comment type="caution">
    <text evidence="2">The sequence shown here is derived from an EMBL/GenBank/DDBJ whole genome shotgun (WGS) entry which is preliminary data.</text>
</comment>
<dbReference type="Pfam" id="PF04203">
    <property type="entry name" value="Sortase"/>
    <property type="match status" value="1"/>
</dbReference>